<protein>
    <submittedName>
        <fullName evidence="1">Ubiquitin-specific protease doa4</fullName>
        <ecNumber evidence="1">3.4.19.12</ecNumber>
    </submittedName>
</protein>
<organism evidence="1 2">
    <name type="scientific">Spiromyces aspiralis</name>
    <dbReference type="NCBI Taxonomy" id="68401"/>
    <lineage>
        <taxon>Eukaryota</taxon>
        <taxon>Fungi</taxon>
        <taxon>Fungi incertae sedis</taxon>
        <taxon>Zoopagomycota</taxon>
        <taxon>Kickxellomycotina</taxon>
        <taxon>Kickxellomycetes</taxon>
        <taxon>Kickxellales</taxon>
        <taxon>Kickxellaceae</taxon>
        <taxon>Spiromyces</taxon>
    </lineage>
</organism>
<accession>A0ACC1HT37</accession>
<reference evidence="1" key="1">
    <citation type="submission" date="2022-06" db="EMBL/GenBank/DDBJ databases">
        <title>Phylogenomic reconstructions and comparative analyses of Kickxellomycotina fungi.</title>
        <authorList>
            <person name="Reynolds N.K."/>
            <person name="Stajich J.E."/>
            <person name="Barry K."/>
            <person name="Grigoriev I.V."/>
            <person name="Crous P."/>
            <person name="Smith M.E."/>
        </authorList>
    </citation>
    <scope>NUCLEOTIDE SEQUENCE</scope>
    <source>
        <strain evidence="1">RSA 2271</strain>
    </source>
</reference>
<keyword evidence="2" id="KW-1185">Reference proteome</keyword>
<dbReference type="EMBL" id="JAMZIH010000535">
    <property type="protein sequence ID" value="KAJ1679200.1"/>
    <property type="molecule type" value="Genomic_DNA"/>
</dbReference>
<name>A0ACC1HT37_9FUNG</name>
<keyword evidence="1" id="KW-0645">Protease</keyword>
<comment type="caution">
    <text evidence="1">The sequence shown here is derived from an EMBL/GenBank/DDBJ whole genome shotgun (WGS) entry which is preliminary data.</text>
</comment>
<evidence type="ECO:0000313" key="1">
    <source>
        <dbReference type="EMBL" id="KAJ1679200.1"/>
    </source>
</evidence>
<evidence type="ECO:0000313" key="2">
    <source>
        <dbReference type="Proteomes" id="UP001145114"/>
    </source>
</evidence>
<keyword evidence="1" id="KW-0378">Hydrolase</keyword>
<proteinExistence type="predicted"/>
<sequence length="487" mass="53295">MTLGGSSRTKDLIRRFDALSAVHDAAKRPLWLREAGSVGVGRKHNPPEPATTTAAMHGGQLLTAATTVAPGLSTENGGGSDNHNSSNFTISQLPAAAPTAAPRATPAAPATADSNGIDGDMSDIGVNEDIALQLMSPAVHKSSQFASDAGVDQSTQKQRTRTIPELAEAAKIDTQKIQASSKAWLATAQSCYDRARICQINDELEDAFIYYMKFTTIIMEIVPRQGDYKSIKLSPKMKELRSLLSTEVMTSMEKIKSELKQRPIAAPVEEMPEPRSPASRSVQGEIDDFNQRYPEAPPTPPVVSDPAIPQAQVHDTYSSFHHRFSEIDNQARQISKDTETLKSLITHTNTGADALPSGTASSGPHYNLPVTCTPESLREWLLHIQKAELTNEPILFTLLILDVRSNNEFVWGHIKTNNIVNIDPIGLREGCTSAQIENSLVLESETSQELFRNRNKFDIIVYMDANSESLHPQSSKHQQQAKILRTL</sequence>
<dbReference type="EC" id="3.4.19.12" evidence="1"/>
<feature type="non-terminal residue" evidence="1">
    <location>
        <position position="487"/>
    </location>
</feature>
<dbReference type="Proteomes" id="UP001145114">
    <property type="component" value="Unassembled WGS sequence"/>
</dbReference>
<gene>
    <name evidence="1" type="primary">DOA4_1</name>
    <name evidence="1" type="ORF">EV182_002532</name>
</gene>